<dbReference type="PROSITE" id="PS50011">
    <property type="entry name" value="PROTEIN_KINASE_DOM"/>
    <property type="match status" value="1"/>
</dbReference>
<dbReference type="PROSITE" id="PS00107">
    <property type="entry name" value="PROTEIN_KINASE_ATP"/>
    <property type="match status" value="1"/>
</dbReference>
<dbReference type="InterPro" id="IPR011009">
    <property type="entry name" value="Kinase-like_dom_sf"/>
</dbReference>
<name>A0A2P4PHQ6_RHIID</name>
<evidence type="ECO:0000313" key="9">
    <source>
        <dbReference type="Proteomes" id="UP000018888"/>
    </source>
</evidence>
<organism evidence="8 9">
    <name type="scientific">Rhizophagus irregularis (strain DAOM 181602 / DAOM 197198 / MUCL 43194)</name>
    <name type="common">Arbuscular mycorrhizal fungus</name>
    <name type="synonym">Glomus intraradices</name>
    <dbReference type="NCBI Taxonomy" id="747089"/>
    <lineage>
        <taxon>Eukaryota</taxon>
        <taxon>Fungi</taxon>
        <taxon>Fungi incertae sedis</taxon>
        <taxon>Mucoromycota</taxon>
        <taxon>Glomeromycotina</taxon>
        <taxon>Glomeromycetes</taxon>
        <taxon>Glomerales</taxon>
        <taxon>Glomeraceae</taxon>
        <taxon>Rhizophagus</taxon>
    </lineage>
</organism>
<keyword evidence="9" id="KW-1185">Reference proteome</keyword>
<dbReference type="EMBL" id="AUPC02000227">
    <property type="protein sequence ID" value="POG64929.1"/>
    <property type="molecule type" value="Genomic_DNA"/>
</dbReference>
<reference evidence="8 9" key="2">
    <citation type="journal article" date="2018" name="New Phytol.">
        <title>High intraspecific genome diversity in the model arbuscular mycorrhizal symbiont Rhizophagus irregularis.</title>
        <authorList>
            <person name="Chen E.C.H."/>
            <person name="Morin E."/>
            <person name="Beaudet D."/>
            <person name="Noel J."/>
            <person name="Yildirir G."/>
            <person name="Ndikumana S."/>
            <person name="Charron P."/>
            <person name="St-Onge C."/>
            <person name="Giorgi J."/>
            <person name="Kruger M."/>
            <person name="Marton T."/>
            <person name="Ropars J."/>
            <person name="Grigoriev I.V."/>
            <person name="Hainaut M."/>
            <person name="Henrissat B."/>
            <person name="Roux C."/>
            <person name="Martin F."/>
            <person name="Corradi N."/>
        </authorList>
    </citation>
    <scope>NUCLEOTIDE SEQUENCE [LARGE SCALE GENOMIC DNA]</scope>
    <source>
        <strain evidence="8 9">DAOM 197198</strain>
    </source>
</reference>
<keyword evidence="1" id="KW-0723">Serine/threonine-protein kinase</keyword>
<evidence type="ECO:0000256" key="4">
    <source>
        <dbReference type="ARBA" id="ARBA00022777"/>
    </source>
</evidence>
<keyword evidence="2" id="KW-0808">Transferase</keyword>
<evidence type="ECO:0000259" key="7">
    <source>
        <dbReference type="PROSITE" id="PS50011"/>
    </source>
</evidence>
<dbReference type="SUPFAM" id="SSF56112">
    <property type="entry name" value="Protein kinase-like (PK-like)"/>
    <property type="match status" value="1"/>
</dbReference>
<accession>A0A2P4PHQ6</accession>
<proteinExistence type="predicted"/>
<comment type="caution">
    <text evidence="8">The sequence shown here is derived from an EMBL/GenBank/DDBJ whole genome shotgun (WGS) entry which is preliminary data.</text>
</comment>
<dbReference type="Pfam" id="PF00069">
    <property type="entry name" value="Pkinase"/>
    <property type="match status" value="1"/>
</dbReference>
<dbReference type="Gene3D" id="1.10.510.10">
    <property type="entry name" value="Transferase(Phosphotransferase) domain 1"/>
    <property type="match status" value="1"/>
</dbReference>
<dbReference type="PANTHER" id="PTHR46716:SF1">
    <property type="entry name" value="MITOGEN-ACTIVATED PROTEIN KINASE KINASE KINASE 7"/>
    <property type="match status" value="1"/>
</dbReference>
<reference evidence="8 9" key="1">
    <citation type="journal article" date="2013" name="Proc. Natl. Acad. Sci. U.S.A.">
        <title>Genome of an arbuscular mycorrhizal fungus provides insight into the oldest plant symbiosis.</title>
        <authorList>
            <person name="Tisserant E."/>
            <person name="Malbreil M."/>
            <person name="Kuo A."/>
            <person name="Kohler A."/>
            <person name="Symeonidi A."/>
            <person name="Balestrini R."/>
            <person name="Charron P."/>
            <person name="Duensing N."/>
            <person name="Frei Dit Frey N."/>
            <person name="Gianinazzi-Pearson V."/>
            <person name="Gilbert L.B."/>
            <person name="Handa Y."/>
            <person name="Herr J.R."/>
            <person name="Hijri M."/>
            <person name="Koul R."/>
            <person name="Kawaguchi M."/>
            <person name="Krajinski F."/>
            <person name="Lammers P.J."/>
            <person name="Masclaux F.G."/>
            <person name="Murat C."/>
            <person name="Morin E."/>
            <person name="Ndikumana S."/>
            <person name="Pagni M."/>
            <person name="Petitpierre D."/>
            <person name="Requena N."/>
            <person name="Rosikiewicz P."/>
            <person name="Riley R."/>
            <person name="Saito K."/>
            <person name="San Clemente H."/>
            <person name="Shapiro H."/>
            <person name="van Tuinen D."/>
            <person name="Becard G."/>
            <person name="Bonfante P."/>
            <person name="Paszkowski U."/>
            <person name="Shachar-Hill Y.Y."/>
            <person name="Tuskan G.A."/>
            <person name="Young P.W."/>
            <person name="Sanders I.R."/>
            <person name="Henrissat B."/>
            <person name="Rensing S.A."/>
            <person name="Grigoriev I.V."/>
            <person name="Corradi N."/>
            <person name="Roux C."/>
            <person name="Martin F."/>
        </authorList>
    </citation>
    <scope>NUCLEOTIDE SEQUENCE [LARGE SCALE GENOMIC DNA]</scope>
    <source>
        <strain evidence="8 9">DAOM 197198</strain>
    </source>
</reference>
<gene>
    <name evidence="8" type="ORF">GLOIN_2v1880940</name>
</gene>
<dbReference type="GO" id="GO:0007254">
    <property type="term" value="P:JNK cascade"/>
    <property type="evidence" value="ECO:0007669"/>
    <property type="project" value="TreeGrafter"/>
</dbReference>
<feature type="binding site" evidence="6">
    <location>
        <position position="62"/>
    </location>
    <ligand>
        <name>ATP</name>
        <dbReference type="ChEBI" id="CHEBI:30616"/>
    </ligand>
</feature>
<evidence type="ECO:0000256" key="3">
    <source>
        <dbReference type="ARBA" id="ARBA00022741"/>
    </source>
</evidence>
<protein>
    <submittedName>
        <fullName evidence="8">Kinase-like domain-containing protein</fullName>
    </submittedName>
</protein>
<evidence type="ECO:0000313" key="8">
    <source>
        <dbReference type="EMBL" id="POG64929.1"/>
    </source>
</evidence>
<dbReference type="AlphaFoldDB" id="A0A2P4PHQ6"/>
<keyword evidence="3 6" id="KW-0547">Nucleotide-binding</keyword>
<evidence type="ECO:0000256" key="1">
    <source>
        <dbReference type="ARBA" id="ARBA00022527"/>
    </source>
</evidence>
<evidence type="ECO:0000256" key="6">
    <source>
        <dbReference type="PROSITE-ProRule" id="PRU10141"/>
    </source>
</evidence>
<keyword evidence="5 6" id="KW-0067">ATP-binding</keyword>
<feature type="non-terminal residue" evidence="8">
    <location>
        <position position="123"/>
    </location>
</feature>
<dbReference type="InterPro" id="IPR017441">
    <property type="entry name" value="Protein_kinase_ATP_BS"/>
</dbReference>
<dbReference type="GO" id="GO:0005524">
    <property type="term" value="F:ATP binding"/>
    <property type="evidence" value="ECO:0007669"/>
    <property type="project" value="UniProtKB-UniRule"/>
</dbReference>
<feature type="domain" description="Protein kinase" evidence="7">
    <location>
        <begin position="33"/>
        <end position="123"/>
    </location>
</feature>
<dbReference type="GO" id="GO:0004709">
    <property type="term" value="F:MAP kinase kinase kinase activity"/>
    <property type="evidence" value="ECO:0007669"/>
    <property type="project" value="TreeGrafter"/>
</dbReference>
<dbReference type="PANTHER" id="PTHR46716">
    <property type="entry name" value="MITOGEN-ACTIVATED PROTEIN KINASE KINASE KINASE 7"/>
    <property type="match status" value="1"/>
</dbReference>
<dbReference type="Proteomes" id="UP000018888">
    <property type="component" value="Unassembled WGS sequence"/>
</dbReference>
<evidence type="ECO:0000256" key="2">
    <source>
        <dbReference type="ARBA" id="ARBA00022679"/>
    </source>
</evidence>
<dbReference type="InterPro" id="IPR000719">
    <property type="entry name" value="Prot_kinase_dom"/>
</dbReference>
<sequence>MSNNATDNSNEWINWIEDSIAKERIKYYDYNHFNNIQEIGFGNFGKVYRTNWKSYHGHLALKSFFNFNDMAKEIVNELKLQHEIDFHENIIRFYGITTENQSNDSKKYLLVMEYANNGTLRNY</sequence>
<keyword evidence="4" id="KW-0418">Kinase</keyword>
<evidence type="ECO:0000256" key="5">
    <source>
        <dbReference type="ARBA" id="ARBA00022840"/>
    </source>
</evidence>
<dbReference type="GO" id="GO:0006955">
    <property type="term" value="P:immune response"/>
    <property type="evidence" value="ECO:0007669"/>
    <property type="project" value="TreeGrafter"/>
</dbReference>